<feature type="domain" description="DUF7088" evidence="9">
    <location>
        <begin position="281"/>
        <end position="359"/>
    </location>
</feature>
<dbReference type="Proteomes" id="UP000824024">
    <property type="component" value="Unassembled WGS sequence"/>
</dbReference>
<evidence type="ECO:0000256" key="6">
    <source>
        <dbReference type="SAM" id="Phobius"/>
    </source>
</evidence>
<dbReference type="InterPro" id="IPR055396">
    <property type="entry name" value="DUF7088"/>
</dbReference>
<reference evidence="10" key="1">
    <citation type="journal article" date="2021" name="PeerJ">
        <title>Extensive microbial diversity within the chicken gut microbiome revealed by metagenomics and culture.</title>
        <authorList>
            <person name="Gilroy R."/>
            <person name="Ravi A."/>
            <person name="Getino M."/>
            <person name="Pursley I."/>
            <person name="Horton D.L."/>
            <person name="Alikhan N.F."/>
            <person name="Baker D."/>
            <person name="Gharbi K."/>
            <person name="Hall N."/>
            <person name="Watson M."/>
            <person name="Adriaenssens E.M."/>
            <person name="Foster-Nyarko E."/>
            <person name="Jarju S."/>
            <person name="Secka A."/>
            <person name="Antonio M."/>
            <person name="Oren A."/>
            <person name="Chaudhuri R.R."/>
            <person name="La Ragione R."/>
            <person name="Hildebrand F."/>
            <person name="Pallen M.J."/>
        </authorList>
    </citation>
    <scope>NUCLEOTIDE SEQUENCE</scope>
    <source>
        <strain evidence="10">CHK192-9172</strain>
    </source>
</reference>
<feature type="transmembrane region" description="Helical" evidence="6">
    <location>
        <begin position="90"/>
        <end position="116"/>
    </location>
</feature>
<keyword evidence="2" id="KW-1003">Cell membrane</keyword>
<dbReference type="Pfam" id="PF09822">
    <property type="entry name" value="ABC_transp_aux"/>
    <property type="match status" value="1"/>
</dbReference>
<keyword evidence="3 6" id="KW-0812">Transmembrane</keyword>
<name>A0A9D2D3W2_9FIRM</name>
<feature type="transmembrane region" description="Helical" evidence="6">
    <location>
        <begin position="160"/>
        <end position="180"/>
    </location>
</feature>
<gene>
    <name evidence="10" type="ORF">IAA08_09105</name>
</gene>
<evidence type="ECO:0000313" key="10">
    <source>
        <dbReference type="EMBL" id="HIZ08078.1"/>
    </source>
</evidence>
<dbReference type="AlphaFoldDB" id="A0A9D2D3W2"/>
<comment type="subcellular location">
    <subcellularLocation>
        <location evidence="1">Cell membrane</location>
        <topology evidence="1">Multi-pass membrane protein</topology>
    </subcellularLocation>
</comment>
<feature type="domain" description="ABC-2 type transporter transmembrane" evidence="8">
    <location>
        <begin position="43"/>
        <end position="204"/>
    </location>
</feature>
<dbReference type="EMBL" id="DXCH01000251">
    <property type="protein sequence ID" value="HIZ08078.1"/>
    <property type="molecule type" value="Genomic_DNA"/>
</dbReference>
<feature type="transmembrane region" description="Helical" evidence="6">
    <location>
        <begin position="12"/>
        <end position="33"/>
    </location>
</feature>
<accession>A0A9D2D3W2</accession>
<dbReference type="InterPro" id="IPR019196">
    <property type="entry name" value="ABC_transp_unknown"/>
</dbReference>
<feature type="domain" description="ABC-type uncharacterised transport system" evidence="7">
    <location>
        <begin position="409"/>
        <end position="626"/>
    </location>
</feature>
<evidence type="ECO:0000256" key="1">
    <source>
        <dbReference type="ARBA" id="ARBA00004651"/>
    </source>
</evidence>
<evidence type="ECO:0000256" key="5">
    <source>
        <dbReference type="ARBA" id="ARBA00023136"/>
    </source>
</evidence>
<dbReference type="PANTHER" id="PTHR30294">
    <property type="entry name" value="MEMBRANE COMPONENT OF ABC TRANSPORTER YHHJ-RELATED"/>
    <property type="match status" value="1"/>
</dbReference>
<organism evidence="10 11">
    <name type="scientific">Candidatus Eubacterium avistercoris</name>
    <dbReference type="NCBI Taxonomy" id="2838567"/>
    <lineage>
        <taxon>Bacteria</taxon>
        <taxon>Bacillati</taxon>
        <taxon>Bacillota</taxon>
        <taxon>Clostridia</taxon>
        <taxon>Eubacteriales</taxon>
        <taxon>Eubacteriaceae</taxon>
        <taxon>Eubacterium</taxon>
    </lineage>
</organism>
<feature type="transmembrane region" description="Helical" evidence="6">
    <location>
        <begin position="211"/>
        <end position="230"/>
    </location>
</feature>
<dbReference type="Pfam" id="PF23357">
    <property type="entry name" value="DUF7088"/>
    <property type="match status" value="1"/>
</dbReference>
<feature type="transmembrane region" description="Helical" evidence="6">
    <location>
        <begin position="671"/>
        <end position="696"/>
    </location>
</feature>
<dbReference type="Pfam" id="PF12698">
    <property type="entry name" value="ABC2_membrane_3"/>
    <property type="match status" value="1"/>
</dbReference>
<feature type="transmembrane region" description="Helical" evidence="6">
    <location>
        <begin position="128"/>
        <end position="148"/>
    </location>
</feature>
<sequence length="701" mass="77363">MLAIWKREVRAYFTNVTGWIFIGAFLFLFNLYFYVYNLSYGYPYVAYPLSSVTFIFLILVPVLTMRILAEDRRQKTDQMLFTSPVSVVKIVISKFLSMVTIFSVVMGVVCLCPLFLSVFGTVPMAESYVAILGTWLFGVLSIAVGLFVSSLTENQVISAILTFAFLFLGYMMDSICGLISSEGNLLTKVLNCLSTTAYVDNFFAGVFDIKGLIYFLSGSALFIFLTCQVLQKYRWSASVKKLKAGVFSSTFIILGIAVTVGVNLVAAQLPASISNLDVTYNNIYSLTDDTKDFLKDLDEDVTIYVLSGESGKDTTLDQTLKQYEAASSHIKVEYVDPVVSPQFYSTYTDTEPTQNSMIVVNGDRSKVIDYNSIYESSMDYETYSYNTSGYDGEGQLTSAIQYVINDEMPKVYVITGHGEASLDSSFQDALEKQNVEVQELNLLECDKISEDTAGIIINGPSSDFSKDDAQKVTDYLASGGKALITTNYAAQSDMSNFDSVLAAYDIQVEPGVVMEGSGQHYYQYPFYLLPDIQSADATSSIDGYIFFPDGQALTNTKKHEDKLEWTPLLNTSDSAYIKENVQEIRTYEKEEGDPQGQYTLAASVSDNETGAEVTVISSPYVFTSDMDSMVSGNNLKLFSNITGTFQSEESGGISIPVKSYTVGNLTVNRNAAVACSVLLVIVIPVALVAIGIFVWARRRKK</sequence>
<keyword evidence="5 6" id="KW-0472">Membrane</keyword>
<evidence type="ECO:0000259" key="9">
    <source>
        <dbReference type="Pfam" id="PF23357"/>
    </source>
</evidence>
<evidence type="ECO:0000313" key="11">
    <source>
        <dbReference type="Proteomes" id="UP000824024"/>
    </source>
</evidence>
<feature type="transmembrane region" description="Helical" evidence="6">
    <location>
        <begin position="45"/>
        <end position="69"/>
    </location>
</feature>
<dbReference type="InterPro" id="IPR013525">
    <property type="entry name" value="ABC2_TM"/>
</dbReference>
<evidence type="ECO:0000256" key="2">
    <source>
        <dbReference type="ARBA" id="ARBA00022475"/>
    </source>
</evidence>
<feature type="transmembrane region" description="Helical" evidence="6">
    <location>
        <begin position="242"/>
        <end position="266"/>
    </location>
</feature>
<protein>
    <submittedName>
        <fullName evidence="10">Gldg family protein</fullName>
    </submittedName>
</protein>
<dbReference type="InterPro" id="IPR051449">
    <property type="entry name" value="ABC-2_transporter_component"/>
</dbReference>
<proteinExistence type="predicted"/>
<evidence type="ECO:0000259" key="8">
    <source>
        <dbReference type="Pfam" id="PF12698"/>
    </source>
</evidence>
<evidence type="ECO:0000256" key="4">
    <source>
        <dbReference type="ARBA" id="ARBA00022989"/>
    </source>
</evidence>
<dbReference type="GO" id="GO:0140359">
    <property type="term" value="F:ABC-type transporter activity"/>
    <property type="evidence" value="ECO:0007669"/>
    <property type="project" value="InterPro"/>
</dbReference>
<comment type="caution">
    <text evidence="10">The sequence shown here is derived from an EMBL/GenBank/DDBJ whole genome shotgun (WGS) entry which is preliminary data.</text>
</comment>
<evidence type="ECO:0000256" key="3">
    <source>
        <dbReference type="ARBA" id="ARBA00022692"/>
    </source>
</evidence>
<evidence type="ECO:0000259" key="7">
    <source>
        <dbReference type="Pfam" id="PF09822"/>
    </source>
</evidence>
<keyword evidence="4 6" id="KW-1133">Transmembrane helix</keyword>
<reference evidence="10" key="2">
    <citation type="submission" date="2021-04" db="EMBL/GenBank/DDBJ databases">
        <authorList>
            <person name="Gilroy R."/>
        </authorList>
    </citation>
    <scope>NUCLEOTIDE SEQUENCE</scope>
    <source>
        <strain evidence="10">CHK192-9172</strain>
    </source>
</reference>
<dbReference type="GO" id="GO:0005886">
    <property type="term" value="C:plasma membrane"/>
    <property type="evidence" value="ECO:0007669"/>
    <property type="project" value="UniProtKB-SubCell"/>
</dbReference>
<dbReference type="PANTHER" id="PTHR30294:SF29">
    <property type="entry name" value="MULTIDRUG ABC TRANSPORTER PERMEASE YBHS-RELATED"/>
    <property type="match status" value="1"/>
</dbReference>